<evidence type="ECO:0000313" key="2">
    <source>
        <dbReference type="EMBL" id="CAF0691429.1"/>
    </source>
</evidence>
<evidence type="ECO:0000256" key="1">
    <source>
        <dbReference type="SAM" id="MobiDB-lite"/>
    </source>
</evidence>
<organism evidence="2 3">
    <name type="scientific">Candidatus Methylacidithermus pantelleriae</name>
    <dbReference type="NCBI Taxonomy" id="2744239"/>
    <lineage>
        <taxon>Bacteria</taxon>
        <taxon>Pseudomonadati</taxon>
        <taxon>Verrucomicrobiota</taxon>
        <taxon>Methylacidiphilae</taxon>
        <taxon>Methylacidiphilales</taxon>
        <taxon>Methylacidiphilaceae</taxon>
        <taxon>Candidatus Methylacidithermus</taxon>
    </lineage>
</organism>
<gene>
    <name evidence="2" type="ORF">MPNT_100043</name>
</gene>
<comment type="caution">
    <text evidence="2">The sequence shown here is derived from an EMBL/GenBank/DDBJ whole genome shotgun (WGS) entry which is preliminary data.</text>
</comment>
<protein>
    <submittedName>
        <fullName evidence="2">Uncharacterized protein</fullName>
    </submittedName>
</protein>
<dbReference type="EMBL" id="CAJNOB010000002">
    <property type="protein sequence ID" value="CAF0691429.1"/>
    <property type="molecule type" value="Genomic_DNA"/>
</dbReference>
<dbReference type="AlphaFoldDB" id="A0A8J2BJ63"/>
<keyword evidence="3" id="KW-1185">Reference proteome</keyword>
<accession>A0A8J2BJ63</accession>
<sequence length="427" mass="47923">MFLSIRHWRGWLLGLGWLFGSFFSSWLFAQDPNTVARLLAGLPSEGTPEAEAIMVNPAWVAHASEMERAWQSMERRQLLPLRNWAFRYLGWASQSPDPVVYPFSGPDILYPMAFFPNASVYVLCGLEPVGPLPRLEDLPPEILGWELARIRRTLDPFLKWSFFITKDMRVELSSGRITGVLPVFYLLLARMGATLHRVEYVSIGPDGSVLPASGGRAVGVRITFSRGPQLQTLYYFTVNLENDALANQPGFFHFCQRLPRGPALVKAASYLLHSEAFSRVRDFLLAHSTLIVQDDSGIPIRFFLSGRWTLRVFGNYIGPIPLFKNHYQPLLTSLYLSSNPPPLPFGFGYQWRPERSSLIVATARTGGSSLALSPSRSWRPWNVPSPQSEATGVSQPLPHPLANPSSARGNPLPFWPPVFFPSPEEEE</sequence>
<reference evidence="2" key="1">
    <citation type="submission" date="2021-02" db="EMBL/GenBank/DDBJ databases">
        <authorList>
            <person name="Cremers G."/>
            <person name="Picone N."/>
        </authorList>
    </citation>
    <scope>NUCLEOTIDE SEQUENCE</scope>
    <source>
        <strain evidence="2">PQ17</strain>
    </source>
</reference>
<evidence type="ECO:0000313" key="3">
    <source>
        <dbReference type="Proteomes" id="UP000663859"/>
    </source>
</evidence>
<proteinExistence type="predicted"/>
<feature type="compositionally biased region" description="Polar residues" evidence="1">
    <location>
        <begin position="384"/>
        <end position="394"/>
    </location>
</feature>
<dbReference type="Proteomes" id="UP000663859">
    <property type="component" value="Unassembled WGS sequence"/>
</dbReference>
<name>A0A8J2BJ63_9BACT</name>
<feature type="region of interest" description="Disordered" evidence="1">
    <location>
        <begin position="383"/>
        <end position="427"/>
    </location>
</feature>